<dbReference type="RefSeq" id="XP_019613415.1">
    <property type="nucleotide sequence ID" value="XM_019757778.1"/>
</dbReference>
<accession>A0A0W4ZX48</accession>
<keyword evidence="1" id="KW-0472">Membrane</keyword>
<dbReference type="AlphaFoldDB" id="A0A0W4ZX48"/>
<protein>
    <submittedName>
        <fullName evidence="2">Uncharacterized protein</fullName>
    </submittedName>
</protein>
<name>A0A0W4ZX48_PNEMU</name>
<evidence type="ECO:0000313" key="3">
    <source>
        <dbReference type="Proteomes" id="UP000011958"/>
    </source>
</evidence>
<dbReference type="VEuPathDB" id="FungiDB:PNEG_04254"/>
<keyword evidence="3" id="KW-1185">Reference proteome</keyword>
<comment type="caution">
    <text evidence="2">The sequence shown here is derived from an EMBL/GenBank/DDBJ whole genome shotgun (WGS) entry which is preliminary data.</text>
</comment>
<reference evidence="3" key="1">
    <citation type="journal article" date="2016" name="Nat. Commun.">
        <title>Genome analysis of three Pneumocystis species reveals adaptation mechanisms to life exclusively in mammalian hosts.</title>
        <authorList>
            <person name="Ma L."/>
            <person name="Chen Z."/>
            <person name="Huang D.W."/>
            <person name="Kutty G."/>
            <person name="Ishihara M."/>
            <person name="Wang H."/>
            <person name="Abouelleil A."/>
            <person name="Bishop L."/>
            <person name="Davey E."/>
            <person name="Deng R."/>
            <person name="Deng X."/>
            <person name="Fan L."/>
            <person name="Fantoni G."/>
            <person name="Fitzgerald M."/>
            <person name="Gogineni E."/>
            <person name="Goldberg J.M."/>
            <person name="Handley G."/>
            <person name="Hu X."/>
            <person name="Huber C."/>
            <person name="Jiao X."/>
            <person name="Jones K."/>
            <person name="Levin J.Z."/>
            <person name="Liu Y."/>
            <person name="Macdonald P."/>
            <person name="Melnikov A."/>
            <person name="Raley C."/>
            <person name="Sassi M."/>
            <person name="Sherman B.T."/>
            <person name="Song X."/>
            <person name="Sykes S."/>
            <person name="Tran B."/>
            <person name="Walsh L."/>
            <person name="Xia Y."/>
            <person name="Yang J."/>
            <person name="Young S."/>
            <person name="Zeng Q."/>
            <person name="Zheng X."/>
            <person name="Stephens R."/>
            <person name="Nusbaum C."/>
            <person name="Birren B.W."/>
            <person name="Azadi P."/>
            <person name="Lempicki R.A."/>
            <person name="Cuomo C.A."/>
            <person name="Kovacs J.A."/>
        </authorList>
    </citation>
    <scope>NUCLEOTIDE SEQUENCE [LARGE SCALE GENOMIC DNA]</scope>
    <source>
        <strain evidence="3">B123</strain>
    </source>
</reference>
<dbReference type="Proteomes" id="UP000011958">
    <property type="component" value="Unassembled WGS sequence"/>
</dbReference>
<evidence type="ECO:0000313" key="2">
    <source>
        <dbReference type="EMBL" id="KTW32948.1"/>
    </source>
</evidence>
<keyword evidence="1" id="KW-1133">Transmembrane helix</keyword>
<keyword evidence="1" id="KW-0812">Transmembrane</keyword>
<evidence type="ECO:0000256" key="1">
    <source>
        <dbReference type="SAM" id="Phobius"/>
    </source>
</evidence>
<dbReference type="GeneID" id="30671553"/>
<sequence length="92" mass="10882">MKCIIYFEEKDVFADSKITVGEFFISDLLDIKHFTEDKKTIGFVHNREASLKRTFFSFARILIYIFLESMIESTLYFVIVVLNWVVLFAIIL</sequence>
<organism evidence="2 3">
    <name type="scientific">Pneumocystis murina (strain B123)</name>
    <name type="common">Mouse pneumocystis pneumonia agent</name>
    <name type="synonym">Pneumocystis carinii f. sp. muris</name>
    <dbReference type="NCBI Taxonomy" id="1069680"/>
    <lineage>
        <taxon>Eukaryota</taxon>
        <taxon>Fungi</taxon>
        <taxon>Dikarya</taxon>
        <taxon>Ascomycota</taxon>
        <taxon>Taphrinomycotina</taxon>
        <taxon>Pneumocystomycetes</taxon>
        <taxon>Pneumocystaceae</taxon>
        <taxon>Pneumocystis</taxon>
    </lineage>
</organism>
<feature type="transmembrane region" description="Helical" evidence="1">
    <location>
        <begin position="61"/>
        <end position="91"/>
    </location>
</feature>
<dbReference type="EMBL" id="AFWA02000001">
    <property type="protein sequence ID" value="KTW32948.1"/>
    <property type="molecule type" value="Genomic_DNA"/>
</dbReference>
<proteinExistence type="predicted"/>
<gene>
    <name evidence="2" type="ORF">PNEG_04254</name>
</gene>